<proteinExistence type="predicted"/>
<gene>
    <name evidence="2" type="ORF">BJ508DRAFT_412480</name>
</gene>
<dbReference type="OrthoDB" id="5329385at2759"/>
<protein>
    <submittedName>
        <fullName evidence="2">Uncharacterized protein</fullName>
    </submittedName>
</protein>
<dbReference type="EMBL" id="ML119657">
    <property type="protein sequence ID" value="RPA84728.1"/>
    <property type="molecule type" value="Genomic_DNA"/>
</dbReference>
<dbReference type="Proteomes" id="UP000275078">
    <property type="component" value="Unassembled WGS sequence"/>
</dbReference>
<feature type="compositionally biased region" description="Basic and acidic residues" evidence="1">
    <location>
        <begin position="70"/>
        <end position="79"/>
    </location>
</feature>
<dbReference type="AlphaFoldDB" id="A0A3N4IJ44"/>
<dbReference type="InterPro" id="IPR031342">
    <property type="entry name" value="Mug163-like"/>
</dbReference>
<dbReference type="Pfam" id="PF17119">
    <property type="entry name" value="MMU163"/>
    <property type="match status" value="2"/>
</dbReference>
<evidence type="ECO:0000313" key="2">
    <source>
        <dbReference type="EMBL" id="RPA84728.1"/>
    </source>
</evidence>
<dbReference type="STRING" id="1160509.A0A3N4IJ44"/>
<feature type="compositionally biased region" description="Polar residues" evidence="1">
    <location>
        <begin position="45"/>
        <end position="64"/>
    </location>
</feature>
<accession>A0A3N4IJ44</accession>
<evidence type="ECO:0000313" key="3">
    <source>
        <dbReference type="Proteomes" id="UP000275078"/>
    </source>
</evidence>
<reference evidence="2 3" key="1">
    <citation type="journal article" date="2018" name="Nat. Ecol. Evol.">
        <title>Pezizomycetes genomes reveal the molecular basis of ectomycorrhizal truffle lifestyle.</title>
        <authorList>
            <person name="Murat C."/>
            <person name="Payen T."/>
            <person name="Noel B."/>
            <person name="Kuo A."/>
            <person name="Morin E."/>
            <person name="Chen J."/>
            <person name="Kohler A."/>
            <person name="Krizsan K."/>
            <person name="Balestrini R."/>
            <person name="Da Silva C."/>
            <person name="Montanini B."/>
            <person name="Hainaut M."/>
            <person name="Levati E."/>
            <person name="Barry K.W."/>
            <person name="Belfiori B."/>
            <person name="Cichocki N."/>
            <person name="Clum A."/>
            <person name="Dockter R.B."/>
            <person name="Fauchery L."/>
            <person name="Guy J."/>
            <person name="Iotti M."/>
            <person name="Le Tacon F."/>
            <person name="Lindquist E.A."/>
            <person name="Lipzen A."/>
            <person name="Malagnac F."/>
            <person name="Mello A."/>
            <person name="Molinier V."/>
            <person name="Miyauchi S."/>
            <person name="Poulain J."/>
            <person name="Riccioni C."/>
            <person name="Rubini A."/>
            <person name="Sitrit Y."/>
            <person name="Splivallo R."/>
            <person name="Traeger S."/>
            <person name="Wang M."/>
            <person name="Zifcakova L."/>
            <person name="Wipf D."/>
            <person name="Zambonelli A."/>
            <person name="Paolocci F."/>
            <person name="Nowrousian M."/>
            <person name="Ottonello S."/>
            <person name="Baldrian P."/>
            <person name="Spatafora J.W."/>
            <person name="Henrissat B."/>
            <person name="Nagy L.G."/>
            <person name="Aury J.M."/>
            <person name="Wincker P."/>
            <person name="Grigoriev I.V."/>
            <person name="Bonfante P."/>
            <person name="Martin F.M."/>
        </authorList>
    </citation>
    <scope>NUCLEOTIDE SEQUENCE [LARGE SCALE GENOMIC DNA]</scope>
    <source>
        <strain evidence="2 3">RN42</strain>
    </source>
</reference>
<evidence type="ECO:0000256" key="1">
    <source>
        <dbReference type="SAM" id="MobiDB-lite"/>
    </source>
</evidence>
<keyword evidence="3" id="KW-1185">Reference proteome</keyword>
<organism evidence="2 3">
    <name type="scientific">Ascobolus immersus RN42</name>
    <dbReference type="NCBI Taxonomy" id="1160509"/>
    <lineage>
        <taxon>Eukaryota</taxon>
        <taxon>Fungi</taxon>
        <taxon>Dikarya</taxon>
        <taxon>Ascomycota</taxon>
        <taxon>Pezizomycotina</taxon>
        <taxon>Pezizomycetes</taxon>
        <taxon>Pezizales</taxon>
        <taxon>Ascobolaceae</taxon>
        <taxon>Ascobolus</taxon>
    </lineage>
</organism>
<name>A0A3N4IJ44_ASCIM</name>
<feature type="compositionally biased region" description="Low complexity" evidence="1">
    <location>
        <begin position="20"/>
        <end position="40"/>
    </location>
</feature>
<sequence length="294" mass="32009">MRLTTAPSARLRTLRLPNHTSLSFSTKPKSSSTSTPTSPKWFDPSTPNYTPSRSFNNTPPRLSTNPPPLHPDHTPPEERQLNLGTTLRTLQRHLPGLLTTPLPASILSPSVALILFPSTHPHLPVVRGRMAYIAALWTAPVAWGHLPGVGVRLKILSEKMVGEDFVVRWQTTTNGSQGLEADVDKRLAGMPSGKGGREVDEQAKLDVFKILRERRAESDDEDDGEGFGGLFVFSFDEKGRIAKHVIEHTDRGREEEGSAIISVTEWLLRKAKEGASSAANGGGLVMGCAGKDKS</sequence>
<feature type="region of interest" description="Disordered" evidence="1">
    <location>
        <begin position="1"/>
        <end position="79"/>
    </location>
</feature>